<dbReference type="GO" id="GO:0004523">
    <property type="term" value="F:RNA-DNA hybrid ribonuclease activity"/>
    <property type="evidence" value="ECO:0007669"/>
    <property type="project" value="InterPro"/>
</dbReference>
<gene>
    <name evidence="2" type="ORF">LTRI10_LOCUS35962</name>
</gene>
<organism evidence="2 3">
    <name type="scientific">Linum trigynum</name>
    <dbReference type="NCBI Taxonomy" id="586398"/>
    <lineage>
        <taxon>Eukaryota</taxon>
        <taxon>Viridiplantae</taxon>
        <taxon>Streptophyta</taxon>
        <taxon>Embryophyta</taxon>
        <taxon>Tracheophyta</taxon>
        <taxon>Spermatophyta</taxon>
        <taxon>Magnoliopsida</taxon>
        <taxon>eudicotyledons</taxon>
        <taxon>Gunneridae</taxon>
        <taxon>Pentapetalae</taxon>
        <taxon>rosids</taxon>
        <taxon>fabids</taxon>
        <taxon>Malpighiales</taxon>
        <taxon>Linaceae</taxon>
        <taxon>Linum</taxon>
    </lineage>
</organism>
<dbReference type="GO" id="GO:0003676">
    <property type="term" value="F:nucleic acid binding"/>
    <property type="evidence" value="ECO:0007669"/>
    <property type="project" value="InterPro"/>
</dbReference>
<name>A0AAV2FB90_9ROSI</name>
<sequence>MESSGASFRVEFVRIEGDAKTIIEKVKARSIQDAVGGALLEEIQQLLSATLEFRLQFVGRQYNTAGHMVARKTLSLFPTGCNNLISDCGCGRKMRWLNFVFLLMQAIFSLKIKSLLWNML</sequence>
<reference evidence="2 3" key="1">
    <citation type="submission" date="2024-04" db="EMBL/GenBank/DDBJ databases">
        <authorList>
            <person name="Fracassetti M."/>
        </authorList>
    </citation>
    <scope>NUCLEOTIDE SEQUENCE [LARGE SCALE GENOMIC DNA]</scope>
</reference>
<protein>
    <recommendedName>
        <fullName evidence="1">RNase H type-1 domain-containing protein</fullName>
    </recommendedName>
</protein>
<keyword evidence="3" id="KW-1185">Reference proteome</keyword>
<proteinExistence type="predicted"/>
<dbReference type="Pfam" id="PF13456">
    <property type="entry name" value="RVT_3"/>
    <property type="match status" value="1"/>
</dbReference>
<evidence type="ECO:0000313" key="3">
    <source>
        <dbReference type="Proteomes" id="UP001497516"/>
    </source>
</evidence>
<evidence type="ECO:0000313" key="2">
    <source>
        <dbReference type="EMBL" id="CAL1395534.1"/>
    </source>
</evidence>
<accession>A0AAV2FB90</accession>
<dbReference type="AlphaFoldDB" id="A0AAV2FB90"/>
<dbReference type="EMBL" id="OZ034819">
    <property type="protein sequence ID" value="CAL1395534.1"/>
    <property type="molecule type" value="Genomic_DNA"/>
</dbReference>
<dbReference type="Proteomes" id="UP001497516">
    <property type="component" value="Chromosome 6"/>
</dbReference>
<dbReference type="InterPro" id="IPR002156">
    <property type="entry name" value="RNaseH_domain"/>
</dbReference>
<feature type="domain" description="RNase H type-1" evidence="1">
    <location>
        <begin position="13"/>
        <end position="72"/>
    </location>
</feature>
<evidence type="ECO:0000259" key="1">
    <source>
        <dbReference type="Pfam" id="PF13456"/>
    </source>
</evidence>